<keyword evidence="14" id="KW-1185">Reference proteome</keyword>
<name>A0ABT1DLH5_9ACTN</name>
<evidence type="ECO:0000256" key="3">
    <source>
        <dbReference type="ARBA" id="ARBA00022832"/>
    </source>
</evidence>
<dbReference type="SUPFAM" id="SSF51735">
    <property type="entry name" value="NAD(P)-binding Rossmann-fold domains"/>
    <property type="match status" value="1"/>
</dbReference>
<evidence type="ECO:0000256" key="5">
    <source>
        <dbReference type="ARBA" id="ARBA00023002"/>
    </source>
</evidence>
<organism evidence="13 14">
    <name type="scientific">Paractinoplanes aksuensis</name>
    <dbReference type="NCBI Taxonomy" id="2939490"/>
    <lineage>
        <taxon>Bacteria</taxon>
        <taxon>Bacillati</taxon>
        <taxon>Actinomycetota</taxon>
        <taxon>Actinomycetes</taxon>
        <taxon>Micromonosporales</taxon>
        <taxon>Micromonosporaceae</taxon>
        <taxon>Paractinoplanes</taxon>
    </lineage>
</organism>
<dbReference type="Gene3D" id="3.90.226.10">
    <property type="entry name" value="2-enoyl-CoA Hydratase, Chain A, domain 1"/>
    <property type="match status" value="1"/>
</dbReference>
<evidence type="ECO:0000256" key="7">
    <source>
        <dbReference type="ARBA" id="ARBA00023098"/>
    </source>
</evidence>
<evidence type="ECO:0000256" key="9">
    <source>
        <dbReference type="ARBA" id="ARBA00023268"/>
    </source>
</evidence>
<dbReference type="SUPFAM" id="SSF48179">
    <property type="entry name" value="6-phosphogluconate dehydrogenase C-terminal domain-like"/>
    <property type="match status" value="2"/>
</dbReference>
<dbReference type="Gene3D" id="3.40.50.720">
    <property type="entry name" value="NAD(P)-binding Rossmann-like Domain"/>
    <property type="match status" value="1"/>
</dbReference>
<evidence type="ECO:0000313" key="13">
    <source>
        <dbReference type="EMBL" id="MCO8270880.1"/>
    </source>
</evidence>
<dbReference type="PANTHER" id="PTHR43612">
    <property type="entry name" value="TRIFUNCTIONAL ENZYME SUBUNIT ALPHA"/>
    <property type="match status" value="1"/>
</dbReference>
<evidence type="ECO:0000256" key="2">
    <source>
        <dbReference type="ARBA" id="ARBA00007005"/>
    </source>
</evidence>
<comment type="similarity">
    <text evidence="2">In the central section; belongs to the 3-hydroxyacyl-CoA dehydrogenase family.</text>
</comment>
<evidence type="ECO:0000256" key="10">
    <source>
        <dbReference type="ARBA" id="ARBA00049556"/>
    </source>
</evidence>
<dbReference type="InterPro" id="IPR029045">
    <property type="entry name" value="ClpP/crotonase-like_dom_sf"/>
</dbReference>
<dbReference type="InterPro" id="IPR008927">
    <property type="entry name" value="6-PGluconate_DH-like_C_sf"/>
</dbReference>
<feature type="domain" description="3-hydroxyacyl-CoA dehydrogenase C-terminal" evidence="11">
    <location>
        <begin position="505"/>
        <end position="584"/>
    </location>
</feature>
<dbReference type="Proteomes" id="UP001523369">
    <property type="component" value="Unassembled WGS sequence"/>
</dbReference>
<keyword evidence="7" id="KW-0443">Lipid metabolism</keyword>
<keyword evidence="8" id="KW-0456">Lyase</keyword>
<gene>
    <name evidence="13" type="ORF">M1L60_09780</name>
</gene>
<evidence type="ECO:0000256" key="1">
    <source>
        <dbReference type="ARBA" id="ARBA00005005"/>
    </source>
</evidence>
<evidence type="ECO:0000259" key="11">
    <source>
        <dbReference type="Pfam" id="PF00725"/>
    </source>
</evidence>
<keyword evidence="5" id="KW-0560">Oxidoreductase</keyword>
<evidence type="ECO:0000256" key="6">
    <source>
        <dbReference type="ARBA" id="ARBA00023027"/>
    </source>
</evidence>
<evidence type="ECO:0000256" key="4">
    <source>
        <dbReference type="ARBA" id="ARBA00022963"/>
    </source>
</evidence>
<comment type="pathway">
    <text evidence="1">Lipid metabolism; fatty acid beta-oxidation.</text>
</comment>
<dbReference type="InterPro" id="IPR001753">
    <property type="entry name" value="Enoyl-CoA_hydra/iso"/>
</dbReference>
<evidence type="ECO:0000259" key="12">
    <source>
        <dbReference type="Pfam" id="PF02737"/>
    </source>
</evidence>
<dbReference type="InterPro" id="IPR036291">
    <property type="entry name" value="NAD(P)-bd_dom_sf"/>
</dbReference>
<evidence type="ECO:0000256" key="8">
    <source>
        <dbReference type="ARBA" id="ARBA00023239"/>
    </source>
</evidence>
<keyword evidence="6" id="KW-0520">NAD</keyword>
<dbReference type="EMBL" id="JAMYJR010000009">
    <property type="protein sequence ID" value="MCO8270880.1"/>
    <property type="molecule type" value="Genomic_DNA"/>
</dbReference>
<accession>A0ABT1DLH5</accession>
<keyword evidence="9" id="KW-0511">Multifunctional enzyme</keyword>
<dbReference type="InterPro" id="IPR006108">
    <property type="entry name" value="3HC_DH_C"/>
</dbReference>
<dbReference type="RefSeq" id="WP_253237005.1">
    <property type="nucleotide sequence ID" value="NZ_JAMYJR010000009.1"/>
</dbReference>
<protein>
    <submittedName>
        <fullName evidence="13">3-hydroxyacyl-CoA dehydrogenase NAD-binding domain-containing protein</fullName>
    </submittedName>
</protein>
<keyword evidence="4" id="KW-0442">Lipid degradation</keyword>
<dbReference type="InterPro" id="IPR006176">
    <property type="entry name" value="3-OHacyl-CoA_DH_NAD-bd"/>
</dbReference>
<dbReference type="Pfam" id="PF00378">
    <property type="entry name" value="ECH_1"/>
    <property type="match status" value="1"/>
</dbReference>
<sequence>MIEHPNEVVTKALVRFVQIGGGRQAAVITLDNGFDHTKPNSFGPGGLASLDAAITAATEASPAFIAITGKPYIFCVGADITGIPYLTSREQAIELGELGHRVFARLKNSAIPTFAFVNGAALGGGLEVALHCHFRTVSGGAAALGLPEVAIGLVPGWGGSQLLPNLIGVPAAAQVILQNPLTQKVLRPKQAVELGVADQLFEPADFLERSLEWATAVVDGELTPQRPEIDRDMWEGVLFFAKQQLDEKLHGAVPSANKALELLALAKDASFSDGTAAETEALADLIMGDESRASLYAFDLVQRRAKRPVGVPDKSLARKVTKVGIVGAGLMASQLALLFARRLQVPVVLTDLDQTRVDKGVQYVRDQIDKLVAKRRLDEGTAAKLRGLVSGSVDKSVFADADFVIEAVFENLELKKQIWAELEKIVTPEAILATNTSSLSVTAMAADLEHPERVVGFHFFNPVAVLPLLEIIKGERTDDATLATAFAVGKELKKSSVLVKDAPAFVVNRLLTRVTSEIFKAIDSGTPLEVVNEAMDPLGLPMRPIALLQLVGPAVAYHVGETLHQAFPDRFAESANLKKIVDAGLPVMVDDEINPEVAKLVAGGSAPLSADEVRAQALDALAGEIRIMLDEGVVAEAQDIDLCMILGAGYPFHLGGVTPYLDRSGTSERVTGRRFLPQGVGSLPA</sequence>
<dbReference type="SUPFAM" id="SSF52096">
    <property type="entry name" value="ClpP/crotonase"/>
    <property type="match status" value="1"/>
</dbReference>
<dbReference type="Gene3D" id="1.10.1040.50">
    <property type="match status" value="1"/>
</dbReference>
<dbReference type="InterPro" id="IPR050136">
    <property type="entry name" value="FA_oxidation_alpha_subunit"/>
</dbReference>
<reference evidence="13 14" key="1">
    <citation type="submission" date="2022-06" db="EMBL/GenBank/DDBJ databases">
        <title>New Species of the Genus Actinoplanes, ActinopZanes ferrugineus.</title>
        <authorList>
            <person name="Ding P."/>
        </authorList>
    </citation>
    <scope>NUCLEOTIDE SEQUENCE [LARGE SCALE GENOMIC DNA]</scope>
    <source>
        <strain evidence="13 14">TRM88003</strain>
    </source>
</reference>
<dbReference type="Pfam" id="PF02737">
    <property type="entry name" value="3HCDH_N"/>
    <property type="match status" value="1"/>
</dbReference>
<comment type="catalytic activity">
    <reaction evidence="10">
        <text>a (3S)-3-hydroxyacyl-CoA + NAD(+) = a 3-oxoacyl-CoA + NADH + H(+)</text>
        <dbReference type="Rhea" id="RHEA:22432"/>
        <dbReference type="ChEBI" id="CHEBI:15378"/>
        <dbReference type="ChEBI" id="CHEBI:57318"/>
        <dbReference type="ChEBI" id="CHEBI:57540"/>
        <dbReference type="ChEBI" id="CHEBI:57945"/>
        <dbReference type="ChEBI" id="CHEBI:90726"/>
        <dbReference type="EC" id="1.1.1.35"/>
    </reaction>
</comment>
<proteinExistence type="inferred from homology"/>
<keyword evidence="3" id="KW-0276">Fatty acid metabolism</keyword>
<feature type="domain" description="3-hydroxyacyl-CoA dehydrogenase NAD binding" evidence="12">
    <location>
        <begin position="322"/>
        <end position="501"/>
    </location>
</feature>
<dbReference type="PANTHER" id="PTHR43612:SF3">
    <property type="entry name" value="TRIFUNCTIONAL ENZYME SUBUNIT ALPHA, MITOCHONDRIAL"/>
    <property type="match status" value="1"/>
</dbReference>
<dbReference type="CDD" id="cd06558">
    <property type="entry name" value="crotonase-like"/>
    <property type="match status" value="1"/>
</dbReference>
<evidence type="ECO:0000313" key="14">
    <source>
        <dbReference type="Proteomes" id="UP001523369"/>
    </source>
</evidence>
<comment type="caution">
    <text evidence="13">The sequence shown here is derived from an EMBL/GenBank/DDBJ whole genome shotgun (WGS) entry which is preliminary data.</text>
</comment>
<dbReference type="Pfam" id="PF00725">
    <property type="entry name" value="3HCDH"/>
    <property type="match status" value="1"/>
</dbReference>